<dbReference type="Proteomes" id="UP000473325">
    <property type="component" value="Unassembled WGS sequence"/>
</dbReference>
<dbReference type="InterPro" id="IPR016181">
    <property type="entry name" value="Acyl_CoA_acyltransferase"/>
</dbReference>
<evidence type="ECO:0000313" key="2">
    <source>
        <dbReference type="EMBL" id="MXG91317.1"/>
    </source>
</evidence>
<dbReference type="AlphaFoldDB" id="A0A6L7EV04"/>
<dbReference type="EMBL" id="WUEK01000011">
    <property type="protein sequence ID" value="MXG91317.1"/>
    <property type="molecule type" value="Genomic_DNA"/>
</dbReference>
<keyword evidence="3" id="KW-1185">Reference proteome</keyword>
<evidence type="ECO:0000313" key="3">
    <source>
        <dbReference type="Proteomes" id="UP000473325"/>
    </source>
</evidence>
<sequence>MSDPDDDLVRNPPSLVDYLHLRAASGLTPRTPAQGEGAVAGSWCWSVVRHGDRAVAMGRVIGDGGWYFHIADMATLPEHQGRGLGRWVLADLLAQIEQVAPPEPYVTLMADAPGRRLYESMGFVETAPRSLGMRLETRRAPQA</sequence>
<feature type="domain" description="N-acetyltransferase" evidence="1">
    <location>
        <begin position="1"/>
        <end position="141"/>
    </location>
</feature>
<dbReference type="PANTHER" id="PTHR43233:SF1">
    <property type="entry name" value="FAMILY N-ACETYLTRANSFERASE, PUTATIVE (AFU_ORTHOLOGUE AFUA_6G03350)-RELATED"/>
    <property type="match status" value="1"/>
</dbReference>
<reference evidence="2 3" key="1">
    <citation type="submission" date="2019-12" db="EMBL/GenBank/DDBJ databases">
        <authorList>
            <person name="Kun Z."/>
        </authorList>
    </citation>
    <scope>NUCLEOTIDE SEQUENCE [LARGE SCALE GENOMIC DNA]</scope>
    <source>
        <strain evidence="2 3">YIM 123512</strain>
    </source>
</reference>
<dbReference type="CDD" id="cd04301">
    <property type="entry name" value="NAT_SF"/>
    <property type="match status" value="1"/>
</dbReference>
<dbReference type="PROSITE" id="PS51186">
    <property type="entry name" value="GNAT"/>
    <property type="match status" value="1"/>
</dbReference>
<evidence type="ECO:0000259" key="1">
    <source>
        <dbReference type="PROSITE" id="PS51186"/>
    </source>
</evidence>
<dbReference type="SUPFAM" id="SSF55729">
    <property type="entry name" value="Acyl-CoA N-acyltransferases (Nat)"/>
    <property type="match status" value="1"/>
</dbReference>
<accession>A0A6L7EV04</accession>
<dbReference type="RefSeq" id="WP_160879243.1">
    <property type="nucleotide sequence ID" value="NZ_WUEK01000011.1"/>
</dbReference>
<comment type="caution">
    <text evidence="2">The sequence shown here is derived from an EMBL/GenBank/DDBJ whole genome shotgun (WGS) entry which is preliminary data.</text>
</comment>
<dbReference type="PANTHER" id="PTHR43233">
    <property type="entry name" value="FAMILY N-ACETYLTRANSFERASE, PUTATIVE (AFU_ORTHOLOGUE AFUA_6G03350)-RELATED"/>
    <property type="match status" value="1"/>
</dbReference>
<organism evidence="2 3">
    <name type="scientific">Nocardioides flavescens</name>
    <dbReference type="NCBI Taxonomy" id="2691959"/>
    <lineage>
        <taxon>Bacteria</taxon>
        <taxon>Bacillati</taxon>
        <taxon>Actinomycetota</taxon>
        <taxon>Actinomycetes</taxon>
        <taxon>Propionibacteriales</taxon>
        <taxon>Nocardioidaceae</taxon>
        <taxon>Nocardioides</taxon>
    </lineage>
</organism>
<dbReference type="InterPro" id="IPR000182">
    <property type="entry name" value="GNAT_dom"/>
</dbReference>
<name>A0A6L7EV04_9ACTN</name>
<gene>
    <name evidence="2" type="ORF">GRQ65_17350</name>
</gene>
<keyword evidence="2" id="KW-0808">Transferase</keyword>
<protein>
    <submittedName>
        <fullName evidence="2">GNAT family N-acetyltransferase</fullName>
    </submittedName>
</protein>
<dbReference type="Gene3D" id="3.40.630.30">
    <property type="match status" value="1"/>
</dbReference>
<dbReference type="Pfam" id="PF13508">
    <property type="entry name" value="Acetyltransf_7"/>
    <property type="match status" value="1"/>
</dbReference>
<dbReference type="InterPro" id="IPR053144">
    <property type="entry name" value="Acetyltransferase_Butenolide"/>
</dbReference>
<dbReference type="GO" id="GO:0016747">
    <property type="term" value="F:acyltransferase activity, transferring groups other than amino-acyl groups"/>
    <property type="evidence" value="ECO:0007669"/>
    <property type="project" value="InterPro"/>
</dbReference>
<proteinExistence type="predicted"/>